<dbReference type="AlphaFoldDB" id="A0AAD7JDV2"/>
<dbReference type="Proteomes" id="UP001215280">
    <property type="component" value="Unassembled WGS sequence"/>
</dbReference>
<proteinExistence type="predicted"/>
<keyword evidence="2" id="KW-1185">Reference proteome</keyword>
<dbReference type="EMBL" id="JARJLG010000042">
    <property type="protein sequence ID" value="KAJ7762807.1"/>
    <property type="molecule type" value="Genomic_DNA"/>
</dbReference>
<gene>
    <name evidence="1" type="ORF">DFH07DRAFT_404609</name>
</gene>
<accession>A0AAD7JDV2</accession>
<evidence type="ECO:0000313" key="1">
    <source>
        <dbReference type="EMBL" id="KAJ7762807.1"/>
    </source>
</evidence>
<reference evidence="1" key="1">
    <citation type="submission" date="2023-03" db="EMBL/GenBank/DDBJ databases">
        <title>Massive genome expansion in bonnet fungi (Mycena s.s.) driven by repeated elements and novel gene families across ecological guilds.</title>
        <authorList>
            <consortium name="Lawrence Berkeley National Laboratory"/>
            <person name="Harder C.B."/>
            <person name="Miyauchi S."/>
            <person name="Viragh M."/>
            <person name="Kuo A."/>
            <person name="Thoen E."/>
            <person name="Andreopoulos B."/>
            <person name="Lu D."/>
            <person name="Skrede I."/>
            <person name="Drula E."/>
            <person name="Henrissat B."/>
            <person name="Morin E."/>
            <person name="Kohler A."/>
            <person name="Barry K."/>
            <person name="LaButti K."/>
            <person name="Morin E."/>
            <person name="Salamov A."/>
            <person name="Lipzen A."/>
            <person name="Mereny Z."/>
            <person name="Hegedus B."/>
            <person name="Baldrian P."/>
            <person name="Stursova M."/>
            <person name="Weitz H."/>
            <person name="Taylor A."/>
            <person name="Grigoriev I.V."/>
            <person name="Nagy L.G."/>
            <person name="Martin F."/>
            <person name="Kauserud H."/>
        </authorList>
    </citation>
    <scope>NUCLEOTIDE SEQUENCE</scope>
    <source>
        <strain evidence="1">CBHHK188m</strain>
    </source>
</reference>
<comment type="caution">
    <text evidence="1">The sequence shown here is derived from an EMBL/GenBank/DDBJ whole genome shotgun (WGS) entry which is preliminary data.</text>
</comment>
<sequence>MVIRDQHGPRTSAGALLLSSVRPTPCFSEMNSHAKDSRMCRSCSDAQAHLNLSKLGIAFFFAGANSAFVRQSLARMATVGGLGCVIGHTLGSWASFLSGTFFSSMCQNALHNSFKPPASLGFELSHEPLRCGLMNTASLPAASDNNRHRTNDFYPTRWEYFRNLNGRCPAHLDPSPKTTKAKSAML</sequence>
<name>A0AAD7JDV2_9AGAR</name>
<protein>
    <submittedName>
        <fullName evidence="1">Uncharacterized protein</fullName>
    </submittedName>
</protein>
<evidence type="ECO:0000313" key="2">
    <source>
        <dbReference type="Proteomes" id="UP001215280"/>
    </source>
</evidence>
<organism evidence="1 2">
    <name type="scientific">Mycena maculata</name>
    <dbReference type="NCBI Taxonomy" id="230809"/>
    <lineage>
        <taxon>Eukaryota</taxon>
        <taxon>Fungi</taxon>
        <taxon>Dikarya</taxon>
        <taxon>Basidiomycota</taxon>
        <taxon>Agaricomycotina</taxon>
        <taxon>Agaricomycetes</taxon>
        <taxon>Agaricomycetidae</taxon>
        <taxon>Agaricales</taxon>
        <taxon>Marasmiineae</taxon>
        <taxon>Mycenaceae</taxon>
        <taxon>Mycena</taxon>
    </lineage>
</organism>